<evidence type="ECO:0000259" key="3">
    <source>
        <dbReference type="Pfam" id="PF01464"/>
    </source>
</evidence>
<feature type="compositionally biased region" description="Basic and acidic residues" evidence="1">
    <location>
        <begin position="97"/>
        <end position="106"/>
    </location>
</feature>
<feature type="chain" id="PRO_5046153158" evidence="2">
    <location>
        <begin position="32"/>
        <end position="273"/>
    </location>
</feature>
<dbReference type="InterPro" id="IPR023346">
    <property type="entry name" value="Lysozyme-like_dom_sf"/>
</dbReference>
<evidence type="ECO:0000256" key="2">
    <source>
        <dbReference type="SAM" id="SignalP"/>
    </source>
</evidence>
<dbReference type="Proteomes" id="UP001057702">
    <property type="component" value="Unassembled WGS sequence"/>
</dbReference>
<feature type="region of interest" description="Disordered" evidence="1">
    <location>
        <begin position="91"/>
        <end position="122"/>
    </location>
</feature>
<organism evidence="4 5">
    <name type="scientific">Streptomyces humicola</name>
    <dbReference type="NCBI Taxonomy" id="2953240"/>
    <lineage>
        <taxon>Bacteria</taxon>
        <taxon>Bacillati</taxon>
        <taxon>Actinomycetota</taxon>
        <taxon>Actinomycetes</taxon>
        <taxon>Kitasatosporales</taxon>
        <taxon>Streptomycetaceae</taxon>
        <taxon>Streptomyces</taxon>
    </lineage>
</organism>
<reference evidence="4" key="1">
    <citation type="submission" date="2022-06" db="EMBL/GenBank/DDBJ databases">
        <title>Draft genome sequence of Streptomyces sp. RB6PN25 isolated from peat swamp forest in Thailand.</title>
        <authorList>
            <person name="Duangmal K."/>
            <person name="Klaysubun C."/>
        </authorList>
    </citation>
    <scope>NUCLEOTIDE SEQUENCE</scope>
    <source>
        <strain evidence="4">RB6PN25</strain>
    </source>
</reference>
<evidence type="ECO:0000313" key="4">
    <source>
        <dbReference type="EMBL" id="MCQ4079473.1"/>
    </source>
</evidence>
<gene>
    <name evidence="4" type="ORF">NGB36_02365</name>
</gene>
<evidence type="ECO:0000313" key="5">
    <source>
        <dbReference type="Proteomes" id="UP001057702"/>
    </source>
</evidence>
<feature type="domain" description="Transglycosylase SLT" evidence="3">
    <location>
        <begin position="198"/>
        <end position="272"/>
    </location>
</feature>
<dbReference type="Gene3D" id="1.10.530.10">
    <property type="match status" value="1"/>
</dbReference>
<keyword evidence="5" id="KW-1185">Reference proteome</keyword>
<keyword evidence="2" id="KW-0732">Signal</keyword>
<sequence>MARHARTRFTRKQRISAIAVVTAGAAALAFASLQEPSAVAQNAAKGVQHRQSASPATALDAMALPVNGATPEQANISRQLTAAVQRAQAQAQAEAQAQRRAEAAREARRRRREAAERAAELAAKQAAQRAEVARQAATPLPAPTPIAAAPVAAQAPVPAPSAAPVTYADNLDGWIEHALAIMQQNGIPGTYDGIYRNIMRESSGNPDAVNNWDSNAAAGTPSEGLLQVIQPTFDAYHVAGTSWNITDPVANIVAACNYAAHKYGSIDNVYSAY</sequence>
<name>A0ABT1PP65_9ACTN</name>
<evidence type="ECO:0000256" key="1">
    <source>
        <dbReference type="SAM" id="MobiDB-lite"/>
    </source>
</evidence>
<comment type="caution">
    <text evidence="4">The sequence shown here is derived from an EMBL/GenBank/DDBJ whole genome shotgun (WGS) entry which is preliminary data.</text>
</comment>
<proteinExistence type="predicted"/>
<accession>A0ABT1PP65</accession>
<protein>
    <submittedName>
        <fullName evidence="4">Transglycosylase SLT domain-containing protein</fullName>
    </submittedName>
</protein>
<dbReference type="InterPro" id="IPR008258">
    <property type="entry name" value="Transglycosylase_SLT_dom_1"/>
</dbReference>
<dbReference type="SUPFAM" id="SSF53955">
    <property type="entry name" value="Lysozyme-like"/>
    <property type="match status" value="1"/>
</dbReference>
<dbReference type="EMBL" id="JANFNG010000001">
    <property type="protein sequence ID" value="MCQ4079473.1"/>
    <property type="molecule type" value="Genomic_DNA"/>
</dbReference>
<dbReference type="Pfam" id="PF01464">
    <property type="entry name" value="SLT"/>
    <property type="match status" value="1"/>
</dbReference>
<dbReference type="RefSeq" id="WP_255918320.1">
    <property type="nucleotide sequence ID" value="NZ_JANFNG010000001.1"/>
</dbReference>
<feature type="signal peptide" evidence="2">
    <location>
        <begin position="1"/>
        <end position="31"/>
    </location>
</feature>